<protein>
    <submittedName>
        <fullName evidence="2">Uncharacterized protein</fullName>
    </submittedName>
</protein>
<dbReference type="KEGG" id="sri:SELR_08690"/>
<dbReference type="AlphaFoldDB" id="I0GP90"/>
<evidence type="ECO:0000256" key="1">
    <source>
        <dbReference type="SAM" id="SignalP"/>
    </source>
</evidence>
<dbReference type="Proteomes" id="UP000007887">
    <property type="component" value="Chromosome"/>
</dbReference>
<name>I0GP90_SELRL</name>
<reference evidence="2 3" key="1">
    <citation type="submission" date="2011-10" db="EMBL/GenBank/DDBJ databases">
        <title>Whole genome sequence of Selenomonas ruminantium subsp. lactilytica TAM6421.</title>
        <authorList>
            <person name="Oguchi A."/>
            <person name="Ankai A."/>
            <person name="Kaneko J."/>
            <person name="Yamada-Narita S."/>
            <person name="Fukui S."/>
            <person name="Takahashi M."/>
            <person name="Onodera T."/>
            <person name="Kojima S."/>
            <person name="Fushimi T."/>
            <person name="Abe N."/>
            <person name="Kamio Y."/>
            <person name="Yamazaki S."/>
            <person name="Fujita N."/>
        </authorList>
    </citation>
    <scope>NUCLEOTIDE SEQUENCE [LARGE SCALE GENOMIC DNA]</scope>
    <source>
        <strain evidence="3">NBRC 103574 / TAM6421</strain>
    </source>
</reference>
<organism evidence="2 3">
    <name type="scientific">Selenomonas ruminantium subsp. lactilytica (strain NBRC 103574 / TAM6421)</name>
    <dbReference type="NCBI Taxonomy" id="927704"/>
    <lineage>
        <taxon>Bacteria</taxon>
        <taxon>Bacillati</taxon>
        <taxon>Bacillota</taxon>
        <taxon>Negativicutes</taxon>
        <taxon>Selenomonadales</taxon>
        <taxon>Selenomonadaceae</taxon>
        <taxon>Selenomonas</taxon>
    </lineage>
</organism>
<accession>I0GP90</accession>
<evidence type="ECO:0000313" key="2">
    <source>
        <dbReference type="EMBL" id="BAL82577.1"/>
    </source>
</evidence>
<dbReference type="HOGENOM" id="CLU_1080221_0_0_9"/>
<keyword evidence="1" id="KW-0732">Signal</keyword>
<feature type="signal peptide" evidence="1">
    <location>
        <begin position="1"/>
        <end position="29"/>
    </location>
</feature>
<evidence type="ECO:0000313" key="3">
    <source>
        <dbReference type="Proteomes" id="UP000007887"/>
    </source>
</evidence>
<dbReference type="RefSeq" id="WP_014424016.1">
    <property type="nucleotide sequence ID" value="NC_017068.1"/>
</dbReference>
<dbReference type="PATRIC" id="fig|927704.6.peg.892"/>
<proteinExistence type="predicted"/>
<feature type="chain" id="PRO_5003628157" evidence="1">
    <location>
        <begin position="30"/>
        <end position="218"/>
    </location>
</feature>
<dbReference type="EMBL" id="AP012292">
    <property type="protein sequence ID" value="BAL82577.1"/>
    <property type="molecule type" value="Genomic_DNA"/>
</dbReference>
<dbReference type="OrthoDB" id="1665130at2"/>
<sequence length="218" mass="25648">MKTLRQLFPWQKLLLILCLLLLPSLPASAEKTDWYDKDYNFSQIKKAVVYDIELTDTSEFESDLLNQTLQENYLNNAQRPQYHLIRPDKAAVLSPDNPNEAADVYIKCELLKWHNDSYIKEPYTSWETRTATRTKKLPNGQKITENYSYTVPVYHPARTVYTSTVRLKFEVFDAKTNKRIMARDELRLRDDSNHGEKGIFGRICKSFFDDLNKKITRK</sequence>
<gene>
    <name evidence="2" type="ordered locus">SELR_08690</name>
</gene>